<dbReference type="KEGG" id="fpf:DCC35_10095"/>
<gene>
    <name evidence="3" type="ORF">DCC35_10095</name>
</gene>
<dbReference type="GO" id="GO:0016787">
    <property type="term" value="F:hydrolase activity"/>
    <property type="evidence" value="ECO:0007669"/>
    <property type="project" value="UniProtKB-KW"/>
</dbReference>
<proteinExistence type="predicted"/>
<dbReference type="PANTHER" id="PTHR20935:SF1">
    <property type="entry name" value="SLL1549 PROTEIN"/>
    <property type="match status" value="1"/>
</dbReference>
<protein>
    <submittedName>
        <fullName evidence="3">Phosphohistidine phosphatase</fullName>
    </submittedName>
</protein>
<dbReference type="OrthoDB" id="9810154at2"/>
<dbReference type="Gene3D" id="3.40.50.1240">
    <property type="entry name" value="Phosphoglycerate mutase-like"/>
    <property type="match status" value="1"/>
</dbReference>
<evidence type="ECO:0000313" key="4">
    <source>
        <dbReference type="Proteomes" id="UP000298616"/>
    </source>
</evidence>
<name>A0A4D7JQL6_9BACT</name>
<dbReference type="InterPro" id="IPR029033">
    <property type="entry name" value="His_PPase_superfam"/>
</dbReference>
<evidence type="ECO:0000313" key="3">
    <source>
        <dbReference type="EMBL" id="QCK15072.1"/>
    </source>
</evidence>
<dbReference type="AlphaFoldDB" id="A0A4D7JQL6"/>
<organism evidence="3 4">
    <name type="scientific">Mangrovivirga cuniculi</name>
    <dbReference type="NCBI Taxonomy" id="2715131"/>
    <lineage>
        <taxon>Bacteria</taxon>
        <taxon>Pseudomonadati</taxon>
        <taxon>Bacteroidota</taxon>
        <taxon>Cytophagia</taxon>
        <taxon>Cytophagales</taxon>
        <taxon>Mangrovivirgaceae</taxon>
        <taxon>Mangrovivirga</taxon>
    </lineage>
</organism>
<keyword evidence="1" id="KW-0378">Hydrolase</keyword>
<evidence type="ECO:0000256" key="1">
    <source>
        <dbReference type="ARBA" id="ARBA00022801"/>
    </source>
</evidence>
<reference evidence="3 4" key="1">
    <citation type="submission" date="2018-04" db="EMBL/GenBank/DDBJ databases">
        <title>Complete genome uncultured novel isolate.</title>
        <authorList>
            <person name="Merlino G."/>
        </authorList>
    </citation>
    <scope>NUCLEOTIDE SEQUENCE [LARGE SCALE GENOMIC DNA]</scope>
    <source>
        <strain evidence="4">R1DC9</strain>
    </source>
</reference>
<keyword evidence="4" id="KW-1185">Reference proteome</keyword>
<dbReference type="Pfam" id="PF00300">
    <property type="entry name" value="His_Phos_1"/>
    <property type="match status" value="1"/>
</dbReference>
<dbReference type="RefSeq" id="WP_137090658.1">
    <property type="nucleotide sequence ID" value="NZ_CP028923.1"/>
</dbReference>
<dbReference type="SMART" id="SM00855">
    <property type="entry name" value="PGAM"/>
    <property type="match status" value="1"/>
</dbReference>
<dbReference type="PANTHER" id="PTHR20935">
    <property type="entry name" value="PHOSPHOGLYCERATE MUTASE-RELATED"/>
    <property type="match status" value="1"/>
</dbReference>
<accession>A0A4D7JQL6</accession>
<dbReference type="InterPro" id="IPR051021">
    <property type="entry name" value="Mito_Ser/Thr_phosphatase"/>
</dbReference>
<dbReference type="Proteomes" id="UP000298616">
    <property type="component" value="Chromosome"/>
</dbReference>
<dbReference type="SUPFAM" id="SSF53254">
    <property type="entry name" value="Phosphoglycerate mutase-like"/>
    <property type="match status" value="1"/>
</dbReference>
<feature type="binding site" evidence="2">
    <location>
        <position position="58"/>
    </location>
    <ligand>
        <name>substrate</name>
    </ligand>
</feature>
<evidence type="ECO:0000256" key="2">
    <source>
        <dbReference type="PIRSR" id="PIRSR613078-2"/>
    </source>
</evidence>
<dbReference type="CDD" id="cd07067">
    <property type="entry name" value="HP_PGM_like"/>
    <property type="match status" value="1"/>
</dbReference>
<sequence length="166" mass="18575">MKKLILIRHGKAQEAGNAEKDIDRTLTGTGFADSNRLGRALENKELFPDVIISSNAERAALTSNIIAEAVKYDSSQIRHNDMIYNASVRNLLDLVNNFKEVWDCVYIIGHNPSLSYLAEYLSNAEIGSVSPAGAVILRAEVEHWNEISKNTMYFENYYSPESMSNS</sequence>
<dbReference type="InterPro" id="IPR013078">
    <property type="entry name" value="His_Pase_superF_clade-1"/>
</dbReference>
<dbReference type="EMBL" id="CP028923">
    <property type="protein sequence ID" value="QCK15072.1"/>
    <property type="molecule type" value="Genomic_DNA"/>
</dbReference>